<name>A0A4U0WPF6_9PEZI</name>
<dbReference type="Pfam" id="PF00022">
    <property type="entry name" value="Actin"/>
    <property type="match status" value="1"/>
</dbReference>
<dbReference type="Proteomes" id="UP000308768">
    <property type="component" value="Unassembled WGS sequence"/>
</dbReference>
<dbReference type="SUPFAM" id="SSF53067">
    <property type="entry name" value="Actin-like ATPase domain"/>
    <property type="match status" value="1"/>
</dbReference>
<evidence type="ECO:0000313" key="2">
    <source>
        <dbReference type="Proteomes" id="UP000308768"/>
    </source>
</evidence>
<dbReference type="InterPro" id="IPR004000">
    <property type="entry name" value="Actin"/>
</dbReference>
<dbReference type="EMBL" id="NAJN01001278">
    <property type="protein sequence ID" value="TKA64343.1"/>
    <property type="molecule type" value="Genomic_DNA"/>
</dbReference>
<evidence type="ECO:0000313" key="1">
    <source>
        <dbReference type="EMBL" id="TKA64343.1"/>
    </source>
</evidence>
<protein>
    <submittedName>
        <fullName evidence="1">Uncharacterized protein</fullName>
    </submittedName>
</protein>
<keyword evidence="2" id="KW-1185">Reference proteome</keyword>
<dbReference type="Gene3D" id="3.30.420.40">
    <property type="match status" value="1"/>
</dbReference>
<accession>A0A4U0WPF6</accession>
<feature type="non-terminal residue" evidence="1">
    <location>
        <position position="130"/>
    </location>
</feature>
<comment type="caution">
    <text evidence="1">The sequence shown here is derived from an EMBL/GenBank/DDBJ whole genome shotgun (WGS) entry which is preliminary data.</text>
</comment>
<organism evidence="1 2">
    <name type="scientific">Cryomyces minteri</name>
    <dbReference type="NCBI Taxonomy" id="331657"/>
    <lineage>
        <taxon>Eukaryota</taxon>
        <taxon>Fungi</taxon>
        <taxon>Dikarya</taxon>
        <taxon>Ascomycota</taxon>
        <taxon>Pezizomycotina</taxon>
        <taxon>Dothideomycetes</taxon>
        <taxon>Dothideomycetes incertae sedis</taxon>
        <taxon>Cryomyces</taxon>
    </lineage>
</organism>
<sequence>MDNQENSLKPPPKNIWFLDDYPPFTGEGRQPVDASGYHRSSPEDAIVIDNGTSTVRAGWSFDKDPRLSLDPVMARYKDRKLNRMFQFVGADVYADGTARGQAKDIYEPGTNIVNNWDVQEGVLDYIFIKL</sequence>
<dbReference type="InterPro" id="IPR043129">
    <property type="entry name" value="ATPase_NBD"/>
</dbReference>
<dbReference type="STRING" id="331657.A0A4U0WPF6"/>
<gene>
    <name evidence="1" type="ORF">B0A49_06443</name>
</gene>
<dbReference type="AlphaFoldDB" id="A0A4U0WPF6"/>
<dbReference type="OrthoDB" id="7340501at2759"/>
<reference evidence="1 2" key="1">
    <citation type="submission" date="2017-03" db="EMBL/GenBank/DDBJ databases">
        <title>Genomes of endolithic fungi from Antarctica.</title>
        <authorList>
            <person name="Coleine C."/>
            <person name="Masonjones S."/>
            <person name="Stajich J.E."/>
        </authorList>
    </citation>
    <scope>NUCLEOTIDE SEQUENCE [LARGE SCALE GENOMIC DNA]</scope>
    <source>
        <strain evidence="1 2">CCFEE 5187</strain>
    </source>
</reference>
<proteinExistence type="predicted"/>